<evidence type="ECO:0000313" key="6">
    <source>
        <dbReference type="EMBL" id="SOC40658.1"/>
    </source>
</evidence>
<dbReference type="PANTHER" id="PTHR44688:SF16">
    <property type="entry name" value="DNA-BINDING TRANSCRIPTIONAL ACTIVATOR DEVR_DOSR"/>
    <property type="match status" value="1"/>
</dbReference>
<dbReference type="Proteomes" id="UP000219252">
    <property type="component" value="Unassembled WGS sequence"/>
</dbReference>
<reference evidence="7" key="1">
    <citation type="submission" date="2017-08" db="EMBL/GenBank/DDBJ databases">
        <authorList>
            <person name="Varghese N."/>
            <person name="Submissions S."/>
        </authorList>
    </citation>
    <scope>NUCLEOTIDE SEQUENCE [LARGE SCALE GENOMIC DNA]</scope>
    <source>
        <strain evidence="7">JC23</strain>
    </source>
</reference>
<dbReference type="PRINTS" id="PR00038">
    <property type="entry name" value="HTHLUXR"/>
</dbReference>
<evidence type="ECO:0000313" key="7">
    <source>
        <dbReference type="Proteomes" id="UP000219252"/>
    </source>
</evidence>
<dbReference type="AlphaFoldDB" id="A0A285UGX8"/>
<dbReference type="OrthoDB" id="581422at2"/>
<accession>A0A285UGX8</accession>
<gene>
    <name evidence="6" type="ORF">SAMN05877842_108109</name>
</gene>
<name>A0A285UGX8_9BACL</name>
<dbReference type="SUPFAM" id="SSF46894">
    <property type="entry name" value="C-terminal effector domain of the bipartite response regulators"/>
    <property type="match status" value="1"/>
</dbReference>
<dbReference type="RefSeq" id="WP_097149864.1">
    <property type="nucleotide sequence ID" value="NZ_OBQC01000008.1"/>
</dbReference>
<keyword evidence="3" id="KW-0804">Transcription</keyword>
<dbReference type="GO" id="GO:0006355">
    <property type="term" value="P:regulation of DNA-templated transcription"/>
    <property type="evidence" value="ECO:0007669"/>
    <property type="project" value="InterPro"/>
</dbReference>
<keyword evidence="4" id="KW-0812">Transmembrane</keyword>
<dbReference type="PANTHER" id="PTHR44688">
    <property type="entry name" value="DNA-BINDING TRANSCRIPTIONAL ACTIVATOR DEVR_DOSR"/>
    <property type="match status" value="1"/>
</dbReference>
<evidence type="ECO:0000256" key="3">
    <source>
        <dbReference type="ARBA" id="ARBA00023163"/>
    </source>
</evidence>
<dbReference type="InterPro" id="IPR036388">
    <property type="entry name" value="WH-like_DNA-bd_sf"/>
</dbReference>
<evidence type="ECO:0000256" key="2">
    <source>
        <dbReference type="ARBA" id="ARBA00023125"/>
    </source>
</evidence>
<keyword evidence="1" id="KW-0805">Transcription regulation</keyword>
<feature type="transmembrane region" description="Helical" evidence="4">
    <location>
        <begin position="111"/>
        <end position="130"/>
    </location>
</feature>
<sequence>MQINLWTMKENLRDGINLQTQEEKICFILRTFDELYKGRRQLFFRFSPVGFVGEGVAMLENGRFQAINYIRDDIRSLPIIREPIEKQKPFYYTGQDIITQITSRYTRSEPLYALLVIPIMINQLTIAYMLCEFVQKNIQFNPLELEELSVFGKHAGELLIQPQVQPHPKLSPREVEVMNALTNGLSTKEMTYLLSLSEATIKQYIKSIMVKLDAKNRAHAVAIYMAQNF</sequence>
<dbReference type="SMART" id="SM00421">
    <property type="entry name" value="HTH_LUXR"/>
    <property type="match status" value="1"/>
</dbReference>
<keyword evidence="4" id="KW-1133">Transmembrane helix</keyword>
<keyword evidence="2" id="KW-0238">DNA-binding</keyword>
<dbReference type="InterPro" id="IPR016032">
    <property type="entry name" value="Sig_transdc_resp-reg_C-effctor"/>
</dbReference>
<evidence type="ECO:0000256" key="1">
    <source>
        <dbReference type="ARBA" id="ARBA00023015"/>
    </source>
</evidence>
<keyword evidence="4" id="KW-0472">Membrane</keyword>
<protein>
    <submittedName>
        <fullName evidence="6">Regulatory LuxR family protein</fullName>
    </submittedName>
</protein>
<dbReference type="PROSITE" id="PS50043">
    <property type="entry name" value="HTH_LUXR_2"/>
    <property type="match status" value="1"/>
</dbReference>
<evidence type="ECO:0000259" key="5">
    <source>
        <dbReference type="PROSITE" id="PS50043"/>
    </source>
</evidence>
<dbReference type="CDD" id="cd06170">
    <property type="entry name" value="LuxR_C_like"/>
    <property type="match status" value="1"/>
</dbReference>
<dbReference type="InterPro" id="IPR000792">
    <property type="entry name" value="Tscrpt_reg_LuxR_C"/>
</dbReference>
<dbReference type="GO" id="GO:0003677">
    <property type="term" value="F:DNA binding"/>
    <property type="evidence" value="ECO:0007669"/>
    <property type="project" value="UniProtKB-KW"/>
</dbReference>
<dbReference type="EMBL" id="OBQC01000008">
    <property type="protein sequence ID" value="SOC40658.1"/>
    <property type="molecule type" value="Genomic_DNA"/>
</dbReference>
<proteinExistence type="predicted"/>
<organism evidence="6 7">
    <name type="scientific">Ureibacillus acetophenoni</name>
    <dbReference type="NCBI Taxonomy" id="614649"/>
    <lineage>
        <taxon>Bacteria</taxon>
        <taxon>Bacillati</taxon>
        <taxon>Bacillota</taxon>
        <taxon>Bacilli</taxon>
        <taxon>Bacillales</taxon>
        <taxon>Caryophanaceae</taxon>
        <taxon>Ureibacillus</taxon>
    </lineage>
</organism>
<keyword evidence="7" id="KW-1185">Reference proteome</keyword>
<feature type="domain" description="HTH luxR-type" evidence="5">
    <location>
        <begin position="163"/>
        <end position="228"/>
    </location>
</feature>
<evidence type="ECO:0000256" key="4">
    <source>
        <dbReference type="SAM" id="Phobius"/>
    </source>
</evidence>
<dbReference type="Pfam" id="PF00196">
    <property type="entry name" value="GerE"/>
    <property type="match status" value="1"/>
</dbReference>
<dbReference type="Gene3D" id="1.10.10.10">
    <property type="entry name" value="Winged helix-like DNA-binding domain superfamily/Winged helix DNA-binding domain"/>
    <property type="match status" value="1"/>
</dbReference>